<dbReference type="SUPFAM" id="SSF53850">
    <property type="entry name" value="Periplasmic binding protein-like II"/>
    <property type="match status" value="1"/>
</dbReference>
<dbReference type="PANTHER" id="PTHR30346">
    <property type="entry name" value="TRANSCRIPTIONAL DUAL REGULATOR HCAR-RELATED"/>
    <property type="match status" value="1"/>
</dbReference>
<evidence type="ECO:0000259" key="5">
    <source>
        <dbReference type="Pfam" id="PF03466"/>
    </source>
</evidence>
<proteinExistence type="inferred from homology"/>
<dbReference type="AlphaFoldDB" id="A0A6J4RG00"/>
<dbReference type="PANTHER" id="PTHR30346:SF28">
    <property type="entry name" value="HTH-TYPE TRANSCRIPTIONAL REGULATOR CYNR"/>
    <property type="match status" value="1"/>
</dbReference>
<dbReference type="InterPro" id="IPR005119">
    <property type="entry name" value="LysR_subst-bd"/>
</dbReference>
<comment type="similarity">
    <text evidence="1">Belongs to the LysR transcriptional regulatory family.</text>
</comment>
<dbReference type="GO" id="GO:0003677">
    <property type="term" value="F:DNA binding"/>
    <property type="evidence" value="ECO:0007669"/>
    <property type="project" value="UniProtKB-KW"/>
</dbReference>
<accession>A0A6J4RG00</accession>
<evidence type="ECO:0000256" key="2">
    <source>
        <dbReference type="ARBA" id="ARBA00023015"/>
    </source>
</evidence>
<evidence type="ECO:0000256" key="1">
    <source>
        <dbReference type="ARBA" id="ARBA00009437"/>
    </source>
</evidence>
<organism evidence="6">
    <name type="scientific">uncultured Solirubrobacteraceae bacterium</name>
    <dbReference type="NCBI Taxonomy" id="1162706"/>
    <lineage>
        <taxon>Bacteria</taxon>
        <taxon>Bacillati</taxon>
        <taxon>Actinomycetota</taxon>
        <taxon>Thermoleophilia</taxon>
        <taxon>Solirubrobacterales</taxon>
        <taxon>Solirubrobacteraceae</taxon>
        <taxon>environmental samples</taxon>
    </lineage>
</organism>
<sequence>MSFREVRPAEVAQHLRDLAVDLVLARTTTAGPEVESAALRPSPVELFVPFGHRLAGEPEVALADLDGERLLTWSAPGTPYTDLLVDRLRAAGASVELVEARVTGGGDLPDLEETGAVAVVPEGSPRNGRNARVAIADDVSLPLLVLWPAGLPSPAVERLRAGMGTRR</sequence>
<reference evidence="6" key="1">
    <citation type="submission" date="2020-02" db="EMBL/GenBank/DDBJ databases">
        <authorList>
            <person name="Meier V. D."/>
        </authorList>
    </citation>
    <scope>NUCLEOTIDE SEQUENCE</scope>
    <source>
        <strain evidence="6">AVDCRST_MAG30</strain>
    </source>
</reference>
<keyword evidence="2" id="KW-0805">Transcription regulation</keyword>
<feature type="domain" description="LysR substrate-binding" evidence="5">
    <location>
        <begin position="3"/>
        <end position="160"/>
    </location>
</feature>
<gene>
    <name evidence="6" type="ORF">AVDCRST_MAG30-38</name>
</gene>
<protein>
    <recommendedName>
        <fullName evidence="5">LysR substrate-binding domain-containing protein</fullName>
    </recommendedName>
</protein>
<dbReference type="GO" id="GO:0032993">
    <property type="term" value="C:protein-DNA complex"/>
    <property type="evidence" value="ECO:0007669"/>
    <property type="project" value="TreeGrafter"/>
</dbReference>
<evidence type="ECO:0000256" key="4">
    <source>
        <dbReference type="ARBA" id="ARBA00023163"/>
    </source>
</evidence>
<evidence type="ECO:0000313" key="6">
    <source>
        <dbReference type="EMBL" id="CAA9470098.1"/>
    </source>
</evidence>
<evidence type="ECO:0000256" key="3">
    <source>
        <dbReference type="ARBA" id="ARBA00023125"/>
    </source>
</evidence>
<dbReference type="EMBL" id="CADCVS010000008">
    <property type="protein sequence ID" value="CAA9470098.1"/>
    <property type="molecule type" value="Genomic_DNA"/>
</dbReference>
<dbReference type="GO" id="GO:0003700">
    <property type="term" value="F:DNA-binding transcription factor activity"/>
    <property type="evidence" value="ECO:0007669"/>
    <property type="project" value="TreeGrafter"/>
</dbReference>
<keyword evidence="3" id="KW-0238">DNA-binding</keyword>
<dbReference type="Pfam" id="PF03466">
    <property type="entry name" value="LysR_substrate"/>
    <property type="match status" value="1"/>
</dbReference>
<name>A0A6J4RG00_9ACTN</name>
<dbReference type="Gene3D" id="3.40.190.10">
    <property type="entry name" value="Periplasmic binding protein-like II"/>
    <property type="match status" value="2"/>
</dbReference>
<keyword evidence="4" id="KW-0804">Transcription</keyword>